<dbReference type="OrthoDB" id="7772923at2759"/>
<dbReference type="EMBL" id="JAPQKT010000008">
    <property type="protein sequence ID" value="KAJ5222257.1"/>
    <property type="molecule type" value="Genomic_DNA"/>
</dbReference>
<proteinExistence type="predicted"/>
<sequence length="408" mass="46381">MAGKLHSAPPFRAEHMGSLLRPDDLLEVRAKIRDTGVSEEEAGLLAVEQRAVKDVVQMQRDLGLKAICSGEYNRTRFWGLMWDEFEGTIRLQDADASMFRLYHPDVVSLIEKDRKVMPGDSVIAGSKLTWNPEKSVSNLHELKLIQQALPESEWSNIKLTMITPAWFHMRYKQGKAYTPEAYANDEEYFKGVAHVYQAELDALYKAGLRNVQFDDPGMAYFCSKDFRQGWADDKDNIGTVDDLFDAYVQLYNDCLSKIPTDMHTGIHLCRGNFIGGRHFSEGSYDIIAKKLFENLNVNTFYLEYDTERAGGFEPLQFLPKNKNVVVGVISTKLRELEDKEAMKERIYKAADFVASGSDETREEALKRICVSPQCGFSTHESGYPLSLEDEKKKLGLVRQIADEIWGEA</sequence>
<evidence type="ECO:0000313" key="2">
    <source>
        <dbReference type="EMBL" id="KAJ5222257.1"/>
    </source>
</evidence>
<dbReference type="SUPFAM" id="SSF51726">
    <property type="entry name" value="UROD/MetE-like"/>
    <property type="match status" value="1"/>
</dbReference>
<dbReference type="RefSeq" id="XP_056497180.1">
    <property type="nucleotide sequence ID" value="XM_056647415.1"/>
</dbReference>
<feature type="domain" description="Cobalamin-independent methionine synthase MetE C-terminal/archaeal" evidence="1">
    <location>
        <begin position="187"/>
        <end position="380"/>
    </location>
</feature>
<evidence type="ECO:0000259" key="1">
    <source>
        <dbReference type="Pfam" id="PF01717"/>
    </source>
</evidence>
<comment type="caution">
    <text evidence="2">The sequence shown here is derived from an EMBL/GenBank/DDBJ whole genome shotgun (WGS) entry which is preliminary data.</text>
</comment>
<dbReference type="Gene3D" id="3.20.20.210">
    <property type="match status" value="1"/>
</dbReference>
<dbReference type="GeneID" id="81386582"/>
<dbReference type="InterPro" id="IPR038071">
    <property type="entry name" value="UROD/MetE-like_sf"/>
</dbReference>
<protein>
    <recommendedName>
        <fullName evidence="1">Cobalamin-independent methionine synthase MetE C-terminal/archaeal domain-containing protein</fullName>
    </recommendedName>
</protein>
<dbReference type="PANTHER" id="PTHR43844">
    <property type="entry name" value="METHIONINE SYNTHASE"/>
    <property type="match status" value="1"/>
</dbReference>
<dbReference type="CDD" id="cd03311">
    <property type="entry name" value="CIMS_C_terminal_like"/>
    <property type="match status" value="1"/>
</dbReference>
<dbReference type="InterPro" id="IPR002629">
    <property type="entry name" value="Met_Synth_C/arc"/>
</dbReference>
<accession>A0A9W9TGR6</accession>
<evidence type="ECO:0000313" key="3">
    <source>
        <dbReference type="Proteomes" id="UP001147733"/>
    </source>
</evidence>
<dbReference type="GO" id="GO:0009086">
    <property type="term" value="P:methionine biosynthetic process"/>
    <property type="evidence" value="ECO:0007669"/>
    <property type="project" value="InterPro"/>
</dbReference>
<dbReference type="PANTHER" id="PTHR43844:SF2">
    <property type="entry name" value="SYNTHASE, VITAMIN-B12 INDEPENDENT, PUTATIVE (AFU_ORTHOLOGUE AFUA_3G12060)-RELATED"/>
    <property type="match status" value="1"/>
</dbReference>
<dbReference type="GO" id="GO:0008270">
    <property type="term" value="F:zinc ion binding"/>
    <property type="evidence" value="ECO:0007669"/>
    <property type="project" value="InterPro"/>
</dbReference>
<reference evidence="2" key="1">
    <citation type="submission" date="2022-11" db="EMBL/GenBank/DDBJ databases">
        <authorList>
            <person name="Petersen C."/>
        </authorList>
    </citation>
    <scope>NUCLEOTIDE SEQUENCE</scope>
    <source>
        <strain evidence="2">IBT 23319</strain>
    </source>
</reference>
<name>A0A9W9TGR6_PENCI</name>
<dbReference type="GO" id="GO:0003871">
    <property type="term" value="F:5-methyltetrahydropteroyltriglutamate-homocysteine S-methyltransferase activity"/>
    <property type="evidence" value="ECO:0007669"/>
    <property type="project" value="InterPro"/>
</dbReference>
<gene>
    <name evidence="2" type="ORF">N7469_008497</name>
</gene>
<organism evidence="2 3">
    <name type="scientific">Penicillium citrinum</name>
    <dbReference type="NCBI Taxonomy" id="5077"/>
    <lineage>
        <taxon>Eukaryota</taxon>
        <taxon>Fungi</taxon>
        <taxon>Dikarya</taxon>
        <taxon>Ascomycota</taxon>
        <taxon>Pezizomycotina</taxon>
        <taxon>Eurotiomycetes</taxon>
        <taxon>Eurotiomycetidae</taxon>
        <taxon>Eurotiales</taxon>
        <taxon>Aspergillaceae</taxon>
        <taxon>Penicillium</taxon>
    </lineage>
</organism>
<dbReference type="Pfam" id="PF01717">
    <property type="entry name" value="Meth_synt_2"/>
    <property type="match status" value="1"/>
</dbReference>
<dbReference type="AlphaFoldDB" id="A0A9W9TGR6"/>
<reference evidence="2" key="2">
    <citation type="journal article" date="2023" name="IMA Fungus">
        <title>Comparative genomic study of the Penicillium genus elucidates a diverse pangenome and 15 lateral gene transfer events.</title>
        <authorList>
            <person name="Petersen C."/>
            <person name="Sorensen T."/>
            <person name="Nielsen M.R."/>
            <person name="Sondergaard T.E."/>
            <person name="Sorensen J.L."/>
            <person name="Fitzpatrick D.A."/>
            <person name="Frisvad J.C."/>
            <person name="Nielsen K.L."/>
        </authorList>
    </citation>
    <scope>NUCLEOTIDE SEQUENCE</scope>
    <source>
        <strain evidence="2">IBT 23319</strain>
    </source>
</reference>
<dbReference type="Proteomes" id="UP001147733">
    <property type="component" value="Unassembled WGS sequence"/>
</dbReference>
<keyword evidence="3" id="KW-1185">Reference proteome</keyword>